<dbReference type="InterPro" id="IPR029058">
    <property type="entry name" value="AB_hydrolase_fold"/>
</dbReference>
<dbReference type="PANTHER" id="PTHR48098:SF1">
    <property type="entry name" value="DIACYLGLYCEROL ACYLTRANSFERASE_MYCOLYLTRANSFERASE AG85A"/>
    <property type="match status" value="1"/>
</dbReference>
<accession>A0ABX2JUT6</accession>
<evidence type="ECO:0000256" key="1">
    <source>
        <dbReference type="ARBA" id="ARBA00004613"/>
    </source>
</evidence>
<dbReference type="Pfam" id="PF00756">
    <property type="entry name" value="Esterase"/>
    <property type="match status" value="1"/>
</dbReference>
<evidence type="ECO:0000256" key="2">
    <source>
        <dbReference type="ARBA" id="ARBA00022525"/>
    </source>
</evidence>
<protein>
    <submittedName>
        <fullName evidence="3">Esterase family protein</fullName>
    </submittedName>
</protein>
<dbReference type="InterPro" id="IPR050583">
    <property type="entry name" value="Mycobacterial_A85_antigen"/>
</dbReference>
<reference evidence="3 4" key="1">
    <citation type="submission" date="2019-05" db="EMBL/GenBank/DDBJ databases">
        <title>Mycolicibacterium sphagni ENV482 genome assembly.</title>
        <authorList>
            <person name="Chen W."/>
            <person name="Faulkner N.W."/>
            <person name="Hyman M.R."/>
        </authorList>
    </citation>
    <scope>NUCLEOTIDE SEQUENCE [LARGE SCALE GENOMIC DNA]</scope>
    <source>
        <strain evidence="3 4">ENV482</strain>
    </source>
</reference>
<name>A0ABX2JUT6_9MYCO</name>
<comment type="subcellular location">
    <subcellularLocation>
        <location evidence="1">Secreted</location>
    </subcellularLocation>
</comment>
<dbReference type="InterPro" id="IPR000801">
    <property type="entry name" value="Esterase-like"/>
</dbReference>
<keyword evidence="2" id="KW-0964">Secreted</keyword>
<evidence type="ECO:0000313" key="3">
    <source>
        <dbReference type="EMBL" id="NTY60363.1"/>
    </source>
</evidence>
<gene>
    <name evidence="3" type="ORF">FEG63_12490</name>
</gene>
<dbReference type="PANTHER" id="PTHR48098">
    <property type="entry name" value="ENTEROCHELIN ESTERASE-RELATED"/>
    <property type="match status" value="1"/>
</dbReference>
<organism evidence="3 4">
    <name type="scientific">Mycolicibacterium sphagni</name>
    <dbReference type="NCBI Taxonomy" id="1786"/>
    <lineage>
        <taxon>Bacteria</taxon>
        <taxon>Bacillati</taxon>
        <taxon>Actinomycetota</taxon>
        <taxon>Actinomycetes</taxon>
        <taxon>Mycobacteriales</taxon>
        <taxon>Mycobacteriaceae</taxon>
        <taxon>Mycolicibacterium</taxon>
    </lineage>
</organism>
<dbReference type="Proteomes" id="UP000708347">
    <property type="component" value="Unassembled WGS sequence"/>
</dbReference>
<keyword evidence="4" id="KW-1185">Reference proteome</keyword>
<comment type="caution">
    <text evidence="3">The sequence shown here is derived from an EMBL/GenBank/DDBJ whole genome shotgun (WGS) entry which is preliminary data.</text>
</comment>
<dbReference type="SUPFAM" id="SSF53474">
    <property type="entry name" value="alpha/beta-Hydrolases"/>
    <property type="match status" value="1"/>
</dbReference>
<sequence>MEQRLKARKPHTAGSMASRVRAFIVILVSLPAFLAVTPVASADPAGGAHITDIQHVTDRWDKVSVYSPSMNTVIVNDVFKAPKSGAPSFYLLPGIDGGDNLDPGVFFAPGTKSWFGMTDIQGFLANKNVNVVSPLGGQFSWWTNWVNDGSKQYQTYMTKELPPLINSQYKTNGKNAVGGLSSTGGTAIDYAVQSPGTFRAVGSYSGFLTPSDPQAAQNISLTLSTGGLSAENMWGPLGGPDWVAHDPSKNVSRLKGVAVYAAASDTGDVGEVDRLPDGFGPNISGGFIERIVSDSTRQFADAARAAGIPVTYVARPQGSHTWGLFESEMQESWNTTIGPALGA</sequence>
<proteinExistence type="predicted"/>
<dbReference type="EMBL" id="VBSB01000008">
    <property type="protein sequence ID" value="NTY60363.1"/>
    <property type="molecule type" value="Genomic_DNA"/>
</dbReference>
<evidence type="ECO:0000313" key="4">
    <source>
        <dbReference type="Proteomes" id="UP000708347"/>
    </source>
</evidence>
<dbReference type="Gene3D" id="3.40.50.1820">
    <property type="entry name" value="alpha/beta hydrolase"/>
    <property type="match status" value="1"/>
</dbReference>